<keyword evidence="2" id="KW-0853">WD repeat</keyword>
<protein>
    <submittedName>
        <fullName evidence="6">Uncharacterized protein</fullName>
    </submittedName>
</protein>
<dbReference type="STRING" id="3818.A0A444YGX5"/>
<keyword evidence="4" id="KW-0539">Nucleus</keyword>
<dbReference type="GO" id="GO:0043527">
    <property type="term" value="C:tRNA methyltransferase complex"/>
    <property type="evidence" value="ECO:0007669"/>
    <property type="project" value="TreeGrafter"/>
</dbReference>
<evidence type="ECO:0000256" key="4">
    <source>
        <dbReference type="ARBA" id="ARBA00023242"/>
    </source>
</evidence>
<keyword evidence="7" id="KW-1185">Reference proteome</keyword>
<dbReference type="GO" id="GO:0006400">
    <property type="term" value="P:tRNA modification"/>
    <property type="evidence" value="ECO:0007669"/>
    <property type="project" value="TreeGrafter"/>
</dbReference>
<name>A0A444YGX5_ARAHY</name>
<proteinExistence type="predicted"/>
<sequence>MEEAEAESNRDNVEVAPAVIAVHPEQTSVVVAVGPDLRVFDLLAGSAASLVDECGAPFHKDSIRAIRFGSRRKLFVSAATTKLSRFGPRNRGAASARCRRRRG</sequence>
<gene>
    <name evidence="5" type="ORF">Ahy_B06g080004</name>
    <name evidence="6" type="ORF">Ahy_B06g080063</name>
</gene>
<organism evidence="6 7">
    <name type="scientific">Arachis hypogaea</name>
    <name type="common">Peanut</name>
    <dbReference type="NCBI Taxonomy" id="3818"/>
    <lineage>
        <taxon>Eukaryota</taxon>
        <taxon>Viridiplantae</taxon>
        <taxon>Streptophyta</taxon>
        <taxon>Embryophyta</taxon>
        <taxon>Tracheophyta</taxon>
        <taxon>Spermatophyta</taxon>
        <taxon>Magnoliopsida</taxon>
        <taxon>eudicotyledons</taxon>
        <taxon>Gunneridae</taxon>
        <taxon>Pentapetalae</taxon>
        <taxon>rosids</taxon>
        <taxon>fabids</taxon>
        <taxon>Fabales</taxon>
        <taxon>Fabaceae</taxon>
        <taxon>Papilionoideae</taxon>
        <taxon>50 kb inversion clade</taxon>
        <taxon>dalbergioids sensu lato</taxon>
        <taxon>Dalbergieae</taxon>
        <taxon>Pterocarpus clade</taxon>
        <taxon>Arachis</taxon>
    </lineage>
</organism>
<evidence type="ECO:0000313" key="5">
    <source>
        <dbReference type="EMBL" id="RYR01161.1"/>
    </source>
</evidence>
<dbReference type="EMBL" id="SDMP01000016">
    <property type="protein sequence ID" value="RYR01190.1"/>
    <property type="molecule type" value="Genomic_DNA"/>
</dbReference>
<evidence type="ECO:0000313" key="6">
    <source>
        <dbReference type="EMBL" id="RYR01190.1"/>
    </source>
</evidence>
<dbReference type="GO" id="GO:0036265">
    <property type="term" value="P:RNA (guanine-N7)-methylation"/>
    <property type="evidence" value="ECO:0007669"/>
    <property type="project" value="InterPro"/>
</dbReference>
<reference evidence="6 7" key="1">
    <citation type="submission" date="2019-01" db="EMBL/GenBank/DDBJ databases">
        <title>Sequencing of cultivated peanut Arachis hypogaea provides insights into genome evolution and oil improvement.</title>
        <authorList>
            <person name="Chen X."/>
        </authorList>
    </citation>
    <scope>NUCLEOTIDE SEQUENCE [LARGE SCALE GENOMIC DNA]</scope>
    <source>
        <strain evidence="7">cv. Fuhuasheng</strain>
        <strain evidence="6">GDAAS-fuhuasheng2018</strain>
        <tissue evidence="6">Leaves</tissue>
    </source>
</reference>
<dbReference type="GO" id="GO:0005829">
    <property type="term" value="C:cytosol"/>
    <property type="evidence" value="ECO:0007669"/>
    <property type="project" value="TreeGrafter"/>
</dbReference>
<dbReference type="Proteomes" id="UP000289738">
    <property type="component" value="Chromosome B06"/>
</dbReference>
<evidence type="ECO:0000256" key="2">
    <source>
        <dbReference type="ARBA" id="ARBA00022574"/>
    </source>
</evidence>
<keyword evidence="3" id="KW-0677">Repeat</keyword>
<comment type="caution">
    <text evidence="6">The sequence shown here is derived from an EMBL/GenBank/DDBJ whole genome shotgun (WGS) entry which is preliminary data.</text>
</comment>
<dbReference type="PANTHER" id="PTHR16288:SF0">
    <property type="entry name" value="TRNA (GUANINE-N(7)-)-METHYLTRANSFERASE NON-CATALYTIC SUBUNIT WDR4"/>
    <property type="match status" value="1"/>
</dbReference>
<dbReference type="GO" id="GO:0005634">
    <property type="term" value="C:nucleus"/>
    <property type="evidence" value="ECO:0007669"/>
    <property type="project" value="UniProtKB-SubCell"/>
</dbReference>
<evidence type="ECO:0000256" key="3">
    <source>
        <dbReference type="ARBA" id="ARBA00022737"/>
    </source>
</evidence>
<comment type="subcellular location">
    <subcellularLocation>
        <location evidence="1">Nucleus</location>
    </subcellularLocation>
</comment>
<evidence type="ECO:0000256" key="1">
    <source>
        <dbReference type="ARBA" id="ARBA00004123"/>
    </source>
</evidence>
<accession>A0A444YGX5</accession>
<dbReference type="PANTHER" id="PTHR16288">
    <property type="entry name" value="WD40 REPEAT PROTEIN 4"/>
    <property type="match status" value="1"/>
</dbReference>
<dbReference type="EMBL" id="SDMP01000016">
    <property type="protein sequence ID" value="RYR01161.1"/>
    <property type="molecule type" value="Genomic_DNA"/>
</dbReference>
<dbReference type="InterPro" id="IPR028884">
    <property type="entry name" value="Trm82"/>
</dbReference>
<evidence type="ECO:0000313" key="7">
    <source>
        <dbReference type="Proteomes" id="UP000289738"/>
    </source>
</evidence>
<dbReference type="AlphaFoldDB" id="A0A444YGX5"/>